<evidence type="ECO:0000256" key="6">
    <source>
        <dbReference type="ARBA" id="ARBA00022776"/>
    </source>
</evidence>
<evidence type="ECO:0000256" key="10">
    <source>
        <dbReference type="SAM" id="MobiDB-lite"/>
    </source>
</evidence>
<keyword evidence="5" id="KW-0132">Cell division</keyword>
<organism evidence="11 12">
    <name type="scientific">Clavelina lepadiformis</name>
    <name type="common">Light-bulb sea squirt</name>
    <name type="synonym">Ascidia lepadiformis</name>
    <dbReference type="NCBI Taxonomy" id="159417"/>
    <lineage>
        <taxon>Eukaryota</taxon>
        <taxon>Metazoa</taxon>
        <taxon>Chordata</taxon>
        <taxon>Tunicata</taxon>
        <taxon>Ascidiacea</taxon>
        <taxon>Aplousobranchia</taxon>
        <taxon>Clavelinidae</taxon>
        <taxon>Clavelina</taxon>
    </lineage>
</organism>
<dbReference type="EMBL" id="CAWYQH010000079">
    <property type="protein sequence ID" value="CAK8680921.1"/>
    <property type="molecule type" value="Genomic_DNA"/>
</dbReference>
<accession>A0ABP0FMU0</accession>
<keyword evidence="8" id="KW-0131">Cell cycle</keyword>
<comment type="similarity">
    <text evidence="3">Belongs to the borealin family.</text>
</comment>
<evidence type="ECO:0000313" key="12">
    <source>
        <dbReference type="Proteomes" id="UP001642483"/>
    </source>
</evidence>
<dbReference type="PANTHER" id="PTHR16040">
    <property type="entry name" value="AUSTRALIN, ISOFORM A-RELATED"/>
    <property type="match status" value="1"/>
</dbReference>
<keyword evidence="6" id="KW-0498">Mitosis</keyword>
<gene>
    <name evidence="11" type="ORF">CVLEPA_LOCUS11155</name>
</gene>
<evidence type="ECO:0000256" key="4">
    <source>
        <dbReference type="ARBA" id="ARBA00022454"/>
    </source>
</evidence>
<dbReference type="InterPro" id="IPR018867">
    <property type="entry name" value="Cell_div_borealin"/>
</dbReference>
<comment type="subcellular location">
    <subcellularLocation>
        <location evidence="2">Chromosome</location>
        <location evidence="2">Centromere</location>
    </subcellularLocation>
    <subcellularLocation>
        <location evidence="1">Nucleus</location>
    </subcellularLocation>
</comment>
<dbReference type="Proteomes" id="UP001642483">
    <property type="component" value="Unassembled WGS sequence"/>
</dbReference>
<evidence type="ECO:0000256" key="1">
    <source>
        <dbReference type="ARBA" id="ARBA00004123"/>
    </source>
</evidence>
<name>A0ABP0FMU0_CLALP</name>
<evidence type="ECO:0000256" key="7">
    <source>
        <dbReference type="ARBA" id="ARBA00023242"/>
    </source>
</evidence>
<evidence type="ECO:0008006" key="13">
    <source>
        <dbReference type="Google" id="ProtNLM"/>
    </source>
</evidence>
<reference evidence="11 12" key="1">
    <citation type="submission" date="2024-02" db="EMBL/GenBank/DDBJ databases">
        <authorList>
            <person name="Daric V."/>
            <person name="Darras S."/>
        </authorList>
    </citation>
    <scope>NUCLEOTIDE SEQUENCE [LARGE SCALE GENOMIC DNA]</scope>
</reference>
<evidence type="ECO:0000256" key="3">
    <source>
        <dbReference type="ARBA" id="ARBA00009914"/>
    </source>
</evidence>
<dbReference type="Gene3D" id="6.10.250.1900">
    <property type="match status" value="1"/>
</dbReference>
<dbReference type="PANTHER" id="PTHR16040:SF7">
    <property type="entry name" value="AUSTRALIN, ISOFORM A-RELATED"/>
    <property type="match status" value="1"/>
</dbReference>
<keyword evidence="4" id="KW-0158">Chromosome</keyword>
<feature type="compositionally biased region" description="Polar residues" evidence="10">
    <location>
        <begin position="106"/>
        <end position="117"/>
    </location>
</feature>
<protein>
    <recommendedName>
        <fullName evidence="13">Borealin N-terminal domain-containing protein</fullName>
    </recommendedName>
</protein>
<keyword evidence="12" id="KW-1185">Reference proteome</keyword>
<evidence type="ECO:0000256" key="2">
    <source>
        <dbReference type="ARBA" id="ARBA00004584"/>
    </source>
</evidence>
<evidence type="ECO:0000313" key="11">
    <source>
        <dbReference type="EMBL" id="CAK8680921.1"/>
    </source>
</evidence>
<proteinExistence type="inferred from homology"/>
<evidence type="ECO:0000256" key="5">
    <source>
        <dbReference type="ARBA" id="ARBA00022618"/>
    </source>
</evidence>
<sequence>MARKRGQKKTTQHEPSDIDMIKLEAEQIVQNFNTEAEFLISSLEDATESIVESLKQEMHNVLKSMPKEIAEMTVQEYIDLYMKQAQPQDSGMEVESSATECALSDISNQQATSSAMPQPSGAIMDDEISRKHKTKKQGKKTTKKKPPSTRTSRRKASSSLKTPAVSNTPANFKSFEGTPMLTRSRDLRSLQLSDKPRRMKVNDTIAAFQFQMFSERGSPLQVDRNISSQMNRKIHESLRLLMEESAESG</sequence>
<evidence type="ECO:0000256" key="9">
    <source>
        <dbReference type="ARBA" id="ARBA00023328"/>
    </source>
</evidence>
<feature type="compositionally biased region" description="Basic residues" evidence="10">
    <location>
        <begin position="130"/>
        <end position="156"/>
    </location>
</feature>
<comment type="caution">
    <text evidence="11">The sequence shown here is derived from an EMBL/GenBank/DDBJ whole genome shotgun (WGS) entry which is preliminary data.</text>
</comment>
<keyword evidence="7" id="KW-0539">Nucleus</keyword>
<evidence type="ECO:0000256" key="8">
    <source>
        <dbReference type="ARBA" id="ARBA00023306"/>
    </source>
</evidence>
<keyword evidence="9" id="KW-0137">Centromere</keyword>
<feature type="region of interest" description="Disordered" evidence="10">
    <location>
        <begin position="106"/>
        <end position="179"/>
    </location>
</feature>